<dbReference type="InterPro" id="IPR000109">
    <property type="entry name" value="POT_fam"/>
</dbReference>
<dbReference type="AlphaFoldDB" id="A0A7J6NHL8"/>
<feature type="region of interest" description="Disordered" evidence="7">
    <location>
        <begin position="1"/>
        <end position="35"/>
    </location>
</feature>
<feature type="transmembrane region" description="Helical" evidence="8">
    <location>
        <begin position="379"/>
        <end position="398"/>
    </location>
</feature>
<dbReference type="GO" id="GO:0006857">
    <property type="term" value="P:oligopeptide transport"/>
    <property type="evidence" value="ECO:0007669"/>
    <property type="project" value="InterPro"/>
</dbReference>
<evidence type="ECO:0000256" key="5">
    <source>
        <dbReference type="ARBA" id="ARBA00023136"/>
    </source>
</evidence>
<evidence type="ECO:0000256" key="6">
    <source>
        <dbReference type="RuleBase" id="RU003755"/>
    </source>
</evidence>
<feature type="transmembrane region" description="Helical" evidence="8">
    <location>
        <begin position="154"/>
        <end position="178"/>
    </location>
</feature>
<sequence>VPYFNKVKKKSAQRQAEVDRGGLRPPASSFAESSGATEGALRRRSGNIYHYFENPMFMACVFILMQEFCERLAFYGLTPNLQLFLKSYLGYSDSAADSYVSSFNAILYVTPLLAGVLADTLVGVYHTILGFSILYMLGLVLLTLASIRSITEAWMIHLSLLVLITVGAGGIKACVNVMGAQQMHPEEHQELITRFFTYFYASINLGSIIGGVVTPILLQEVSYTASFLFPLAFFVIATIVLVIGDFMNRYVKAKPQGSAVLKVGEVAFFSVVKCSLEKNKKSKGGKFEDEFIEDAKVFFRLIPLFVLTIPFNMAYNNMTTTFLTQGFKMDRNTFGWNMPAALMQNVDPIAVVLVSLFVDRALFPILRRRGLMPPVLVRYCIGSLLGALSLVAAVIVEYAVNSRPLYTVSIWWQIPQFVLIAAGEIFLVSTSYEVAFTHAPPELKAVASAVNLCFTAVANALSAAMFQLASPWLPNFDPGSARAEPSHYDYYYYVLIGLCLIGTIGSLAFVPYYRKVHAEAMARQKTEVSETDAP</sequence>
<evidence type="ECO:0000256" key="8">
    <source>
        <dbReference type="SAM" id="Phobius"/>
    </source>
</evidence>
<dbReference type="InterPro" id="IPR018456">
    <property type="entry name" value="PTR2_symporter_CS"/>
</dbReference>
<evidence type="ECO:0000313" key="10">
    <source>
        <dbReference type="Proteomes" id="UP000541610"/>
    </source>
</evidence>
<dbReference type="Pfam" id="PF00854">
    <property type="entry name" value="PTR2"/>
    <property type="match status" value="1"/>
</dbReference>
<evidence type="ECO:0000256" key="3">
    <source>
        <dbReference type="ARBA" id="ARBA00022692"/>
    </source>
</evidence>
<dbReference type="PROSITE" id="PS01023">
    <property type="entry name" value="PTR2_2"/>
    <property type="match status" value="1"/>
</dbReference>
<feature type="transmembrane region" description="Helical" evidence="8">
    <location>
        <begin position="297"/>
        <end position="315"/>
    </location>
</feature>
<feature type="transmembrane region" description="Helical" evidence="8">
    <location>
        <begin position="449"/>
        <end position="470"/>
    </location>
</feature>
<keyword evidence="5 8" id="KW-0472">Membrane</keyword>
<feature type="transmembrane region" description="Helical" evidence="8">
    <location>
        <begin position="335"/>
        <end position="358"/>
    </location>
</feature>
<feature type="non-terminal residue" evidence="9">
    <location>
        <position position="1"/>
    </location>
</feature>
<keyword evidence="6" id="KW-0813">Transport</keyword>
<proteinExistence type="inferred from homology"/>
<keyword evidence="3 6" id="KW-0812">Transmembrane</keyword>
<reference evidence="9 10" key="1">
    <citation type="submission" date="2020-04" db="EMBL/GenBank/DDBJ databases">
        <title>Perkinsus olseni comparative genomics.</title>
        <authorList>
            <person name="Bogema D.R."/>
        </authorList>
    </citation>
    <scope>NUCLEOTIDE SEQUENCE [LARGE SCALE GENOMIC DNA]</scope>
    <source>
        <strain evidence="9">00978-12</strain>
    </source>
</reference>
<keyword evidence="4 8" id="KW-1133">Transmembrane helix</keyword>
<dbReference type="GO" id="GO:0016020">
    <property type="term" value="C:membrane"/>
    <property type="evidence" value="ECO:0007669"/>
    <property type="project" value="UniProtKB-SubCell"/>
</dbReference>
<feature type="transmembrane region" description="Helical" evidence="8">
    <location>
        <begin position="124"/>
        <end position="147"/>
    </location>
</feature>
<comment type="subcellular location">
    <subcellularLocation>
        <location evidence="1 6">Membrane</location>
        <topology evidence="1 6">Multi-pass membrane protein</topology>
    </subcellularLocation>
</comment>
<comment type="similarity">
    <text evidence="2 6">Belongs to the major facilitator superfamily. Proton-dependent oligopeptide transporter (POT/PTR) (TC 2.A.17) family.</text>
</comment>
<dbReference type="EMBL" id="JABANP010000379">
    <property type="protein sequence ID" value="KAF4683246.1"/>
    <property type="molecule type" value="Genomic_DNA"/>
</dbReference>
<dbReference type="PROSITE" id="PS01022">
    <property type="entry name" value="PTR2_1"/>
    <property type="match status" value="1"/>
</dbReference>
<dbReference type="Gene3D" id="1.20.1250.20">
    <property type="entry name" value="MFS general substrate transporter like domains"/>
    <property type="match status" value="1"/>
</dbReference>
<evidence type="ECO:0000256" key="2">
    <source>
        <dbReference type="ARBA" id="ARBA00005982"/>
    </source>
</evidence>
<feature type="transmembrane region" description="Helical" evidence="8">
    <location>
        <begin position="225"/>
        <end position="247"/>
    </location>
</feature>
<accession>A0A7J6NHL8</accession>
<dbReference type="Proteomes" id="UP000541610">
    <property type="component" value="Unassembled WGS sequence"/>
</dbReference>
<dbReference type="GO" id="GO:0022857">
    <property type="term" value="F:transmembrane transporter activity"/>
    <property type="evidence" value="ECO:0007669"/>
    <property type="project" value="InterPro"/>
</dbReference>
<feature type="transmembrane region" description="Helical" evidence="8">
    <location>
        <begin position="98"/>
        <end position="118"/>
    </location>
</feature>
<feature type="transmembrane region" description="Helical" evidence="8">
    <location>
        <begin position="198"/>
        <end position="218"/>
    </location>
</feature>
<organism evidence="9 10">
    <name type="scientific">Perkinsus olseni</name>
    <name type="common">Perkinsus atlanticus</name>
    <dbReference type="NCBI Taxonomy" id="32597"/>
    <lineage>
        <taxon>Eukaryota</taxon>
        <taxon>Sar</taxon>
        <taxon>Alveolata</taxon>
        <taxon>Perkinsozoa</taxon>
        <taxon>Perkinsea</taxon>
        <taxon>Perkinsida</taxon>
        <taxon>Perkinsidae</taxon>
        <taxon>Perkinsus</taxon>
    </lineage>
</organism>
<feature type="transmembrane region" description="Helical" evidence="8">
    <location>
        <begin position="410"/>
        <end position="428"/>
    </location>
</feature>
<protein>
    <recommendedName>
        <fullName evidence="11">Peptide transporter ptr2</fullName>
    </recommendedName>
</protein>
<evidence type="ECO:0000256" key="7">
    <source>
        <dbReference type="SAM" id="MobiDB-lite"/>
    </source>
</evidence>
<dbReference type="PANTHER" id="PTHR11654">
    <property type="entry name" value="OLIGOPEPTIDE TRANSPORTER-RELATED"/>
    <property type="match status" value="1"/>
</dbReference>
<dbReference type="OrthoDB" id="416420at2759"/>
<evidence type="ECO:0008006" key="11">
    <source>
        <dbReference type="Google" id="ProtNLM"/>
    </source>
</evidence>
<feature type="compositionally biased region" description="Basic residues" evidence="7">
    <location>
        <begin position="1"/>
        <end position="12"/>
    </location>
</feature>
<dbReference type="SUPFAM" id="SSF103473">
    <property type="entry name" value="MFS general substrate transporter"/>
    <property type="match status" value="1"/>
</dbReference>
<evidence type="ECO:0000256" key="1">
    <source>
        <dbReference type="ARBA" id="ARBA00004141"/>
    </source>
</evidence>
<comment type="caution">
    <text evidence="9">The sequence shown here is derived from an EMBL/GenBank/DDBJ whole genome shotgun (WGS) entry which is preliminary data.</text>
</comment>
<gene>
    <name evidence="9" type="ORF">FOZ60_009393</name>
</gene>
<evidence type="ECO:0000256" key="4">
    <source>
        <dbReference type="ARBA" id="ARBA00022989"/>
    </source>
</evidence>
<name>A0A7J6NHL8_PEROL</name>
<feature type="transmembrane region" description="Helical" evidence="8">
    <location>
        <begin position="490"/>
        <end position="513"/>
    </location>
</feature>
<dbReference type="InterPro" id="IPR036259">
    <property type="entry name" value="MFS_trans_sf"/>
</dbReference>
<evidence type="ECO:0000313" key="9">
    <source>
        <dbReference type="EMBL" id="KAF4683246.1"/>
    </source>
</evidence>